<dbReference type="EMBL" id="VNKQ01000002">
    <property type="protein sequence ID" value="KAG0652979.1"/>
    <property type="molecule type" value="Genomic_DNA"/>
</dbReference>
<keyword evidence="3" id="KW-1185">Reference proteome</keyword>
<dbReference type="InterPro" id="IPR010730">
    <property type="entry name" value="HET"/>
</dbReference>
<gene>
    <name evidence="2" type="ORF">D0Z07_0112</name>
</gene>
<evidence type="ECO:0000259" key="1">
    <source>
        <dbReference type="Pfam" id="PF06985"/>
    </source>
</evidence>
<dbReference type="Pfam" id="PF06985">
    <property type="entry name" value="HET"/>
    <property type="match status" value="1"/>
</dbReference>
<reference evidence="2" key="1">
    <citation type="submission" date="2019-07" db="EMBL/GenBank/DDBJ databases">
        <title>Hyphodiscus hymeniophilus genome sequencing and assembly.</title>
        <authorList>
            <person name="Kramer G."/>
            <person name="Nodwell J."/>
        </authorList>
    </citation>
    <scope>NUCLEOTIDE SEQUENCE</scope>
    <source>
        <strain evidence="2">ATCC 34498</strain>
    </source>
</reference>
<dbReference type="InterPro" id="IPR052895">
    <property type="entry name" value="HetReg/Transcr_Mod"/>
</dbReference>
<protein>
    <submittedName>
        <fullName evidence="2">Heterokaryon incompatibility protein</fullName>
    </submittedName>
</protein>
<dbReference type="PANTHER" id="PTHR24148:SF73">
    <property type="entry name" value="HET DOMAIN PROTEIN (AFU_ORTHOLOGUE AFUA_8G01020)"/>
    <property type="match status" value="1"/>
</dbReference>
<evidence type="ECO:0000313" key="3">
    <source>
        <dbReference type="Proteomes" id="UP000785200"/>
    </source>
</evidence>
<organism evidence="2 3">
    <name type="scientific">Hyphodiscus hymeniophilus</name>
    <dbReference type="NCBI Taxonomy" id="353542"/>
    <lineage>
        <taxon>Eukaryota</taxon>
        <taxon>Fungi</taxon>
        <taxon>Dikarya</taxon>
        <taxon>Ascomycota</taxon>
        <taxon>Pezizomycotina</taxon>
        <taxon>Leotiomycetes</taxon>
        <taxon>Helotiales</taxon>
        <taxon>Hyphodiscaceae</taxon>
        <taxon>Hyphodiscus</taxon>
    </lineage>
</organism>
<proteinExistence type="predicted"/>
<accession>A0A9P7B1A3</accession>
<dbReference type="OrthoDB" id="3526006at2759"/>
<dbReference type="PANTHER" id="PTHR24148">
    <property type="entry name" value="ANKYRIN REPEAT DOMAIN-CONTAINING PROTEIN 39 HOMOLOG-RELATED"/>
    <property type="match status" value="1"/>
</dbReference>
<sequence>MLEYQPLSSENHEIRLLTLTGGERSAFVTCELKHYSLIDHPPYTSLSYCWGNPDITKTIIVNGVKFQATVNLESALRQLQADGFTNMWVDAICINQNDREERSRQVLRMKRIYTEASDVVVWLGLETESSKATMSYIELLTQGKMFKIWEERNTMTE</sequence>
<feature type="domain" description="Heterokaryon incompatibility" evidence="1">
    <location>
        <begin position="43"/>
        <end position="147"/>
    </location>
</feature>
<name>A0A9P7B1A3_9HELO</name>
<comment type="caution">
    <text evidence="2">The sequence shown here is derived from an EMBL/GenBank/DDBJ whole genome shotgun (WGS) entry which is preliminary data.</text>
</comment>
<evidence type="ECO:0000313" key="2">
    <source>
        <dbReference type="EMBL" id="KAG0652979.1"/>
    </source>
</evidence>
<dbReference type="AlphaFoldDB" id="A0A9P7B1A3"/>
<dbReference type="Proteomes" id="UP000785200">
    <property type="component" value="Unassembled WGS sequence"/>
</dbReference>